<keyword evidence="1" id="KW-0812">Transmembrane</keyword>
<organism evidence="2 3">
    <name type="scientific">Paramecium pentaurelia</name>
    <dbReference type="NCBI Taxonomy" id="43138"/>
    <lineage>
        <taxon>Eukaryota</taxon>
        <taxon>Sar</taxon>
        <taxon>Alveolata</taxon>
        <taxon>Ciliophora</taxon>
        <taxon>Intramacronucleata</taxon>
        <taxon>Oligohymenophorea</taxon>
        <taxon>Peniculida</taxon>
        <taxon>Parameciidae</taxon>
        <taxon>Paramecium</taxon>
    </lineage>
</organism>
<protein>
    <submittedName>
        <fullName evidence="2">Uncharacterized protein</fullName>
    </submittedName>
</protein>
<keyword evidence="3" id="KW-1185">Reference proteome</keyword>
<comment type="caution">
    <text evidence="2">The sequence shown here is derived from an EMBL/GenBank/DDBJ whole genome shotgun (WGS) entry which is preliminary data.</text>
</comment>
<gene>
    <name evidence="2" type="ORF">PPENT_87.1.T0390122</name>
</gene>
<keyword evidence="1" id="KW-1133">Transmembrane helix</keyword>
<dbReference type="AlphaFoldDB" id="A0A8S1UHM5"/>
<feature type="transmembrane region" description="Helical" evidence="1">
    <location>
        <begin position="12"/>
        <end position="38"/>
    </location>
</feature>
<evidence type="ECO:0000313" key="2">
    <source>
        <dbReference type="EMBL" id="CAD8163242.1"/>
    </source>
</evidence>
<proteinExistence type="predicted"/>
<sequence>MLLDLELQHQFNVLFVINIQLQLLLINQVMIHIGLLYCGKVVGHTPYKACS</sequence>
<accession>A0A8S1UHM5</accession>
<dbReference type="EMBL" id="CAJJDO010000039">
    <property type="protein sequence ID" value="CAD8163242.1"/>
    <property type="molecule type" value="Genomic_DNA"/>
</dbReference>
<reference evidence="2" key="1">
    <citation type="submission" date="2021-01" db="EMBL/GenBank/DDBJ databases">
        <authorList>
            <consortium name="Genoscope - CEA"/>
            <person name="William W."/>
        </authorList>
    </citation>
    <scope>NUCLEOTIDE SEQUENCE</scope>
</reference>
<name>A0A8S1UHM5_9CILI</name>
<evidence type="ECO:0000256" key="1">
    <source>
        <dbReference type="SAM" id="Phobius"/>
    </source>
</evidence>
<evidence type="ECO:0000313" key="3">
    <source>
        <dbReference type="Proteomes" id="UP000689195"/>
    </source>
</evidence>
<dbReference type="Proteomes" id="UP000689195">
    <property type="component" value="Unassembled WGS sequence"/>
</dbReference>
<keyword evidence="1" id="KW-0472">Membrane</keyword>